<dbReference type="EMBL" id="KV426666">
    <property type="protein sequence ID" value="KZV79171.1"/>
    <property type="molecule type" value="Genomic_DNA"/>
</dbReference>
<name>A0A166NHK9_EXIGL</name>
<evidence type="ECO:0000313" key="2">
    <source>
        <dbReference type="Proteomes" id="UP000077266"/>
    </source>
</evidence>
<sequence length="88" mass="9943">MSDLSQLYLPDFAVAMTASTALQSRQWRLAVLRPVVRVRLCPICTLAPKLTTWQVQSLATVVVLCGRWSRFTCSFVGFPLNGHAMSWW</sequence>
<gene>
    <name evidence="1" type="ORF">EXIGLDRAFT_479170</name>
</gene>
<proteinExistence type="predicted"/>
<dbReference type="Proteomes" id="UP000077266">
    <property type="component" value="Unassembled WGS sequence"/>
</dbReference>
<dbReference type="AlphaFoldDB" id="A0A166NHK9"/>
<evidence type="ECO:0000313" key="1">
    <source>
        <dbReference type="EMBL" id="KZV79171.1"/>
    </source>
</evidence>
<keyword evidence="2" id="KW-1185">Reference proteome</keyword>
<protein>
    <submittedName>
        <fullName evidence="1">Uncharacterized protein</fullName>
    </submittedName>
</protein>
<reference evidence="1 2" key="1">
    <citation type="journal article" date="2016" name="Mol. Biol. Evol.">
        <title>Comparative Genomics of Early-Diverging Mushroom-Forming Fungi Provides Insights into the Origins of Lignocellulose Decay Capabilities.</title>
        <authorList>
            <person name="Nagy L.G."/>
            <person name="Riley R."/>
            <person name="Tritt A."/>
            <person name="Adam C."/>
            <person name="Daum C."/>
            <person name="Floudas D."/>
            <person name="Sun H."/>
            <person name="Yadav J.S."/>
            <person name="Pangilinan J."/>
            <person name="Larsson K.H."/>
            <person name="Matsuura K."/>
            <person name="Barry K."/>
            <person name="Labutti K."/>
            <person name="Kuo R."/>
            <person name="Ohm R.A."/>
            <person name="Bhattacharya S.S."/>
            <person name="Shirouzu T."/>
            <person name="Yoshinaga Y."/>
            <person name="Martin F.M."/>
            <person name="Grigoriev I.V."/>
            <person name="Hibbett D.S."/>
        </authorList>
    </citation>
    <scope>NUCLEOTIDE SEQUENCE [LARGE SCALE GENOMIC DNA]</scope>
    <source>
        <strain evidence="1 2">HHB12029</strain>
    </source>
</reference>
<dbReference type="InParanoid" id="A0A166NHK9"/>
<organism evidence="1 2">
    <name type="scientific">Exidia glandulosa HHB12029</name>
    <dbReference type="NCBI Taxonomy" id="1314781"/>
    <lineage>
        <taxon>Eukaryota</taxon>
        <taxon>Fungi</taxon>
        <taxon>Dikarya</taxon>
        <taxon>Basidiomycota</taxon>
        <taxon>Agaricomycotina</taxon>
        <taxon>Agaricomycetes</taxon>
        <taxon>Auriculariales</taxon>
        <taxon>Exidiaceae</taxon>
        <taxon>Exidia</taxon>
    </lineage>
</organism>
<accession>A0A166NHK9</accession>